<evidence type="ECO:0000256" key="6">
    <source>
        <dbReference type="ARBA" id="ARBA00022889"/>
    </source>
</evidence>
<dbReference type="Pfam" id="PF19028">
    <property type="entry name" value="TSP1_spondin"/>
    <property type="match status" value="1"/>
</dbReference>
<feature type="domain" description="Spondin" evidence="10">
    <location>
        <begin position="26"/>
        <end position="211"/>
    </location>
</feature>
<organism evidence="11 12">
    <name type="scientific">Aphidius gifuensis</name>
    <name type="common">Parasitoid wasp</name>
    <dbReference type="NCBI Taxonomy" id="684658"/>
    <lineage>
        <taxon>Eukaryota</taxon>
        <taxon>Metazoa</taxon>
        <taxon>Ecdysozoa</taxon>
        <taxon>Arthropoda</taxon>
        <taxon>Hexapoda</taxon>
        <taxon>Insecta</taxon>
        <taxon>Pterygota</taxon>
        <taxon>Neoptera</taxon>
        <taxon>Endopterygota</taxon>
        <taxon>Hymenoptera</taxon>
        <taxon>Apocrita</taxon>
        <taxon>Ichneumonoidea</taxon>
        <taxon>Braconidae</taxon>
        <taxon>Aphidiinae</taxon>
        <taxon>Aphidius</taxon>
    </lineage>
</organism>
<evidence type="ECO:0000256" key="9">
    <source>
        <dbReference type="SAM" id="SignalP"/>
    </source>
</evidence>
<keyword evidence="3" id="KW-0272">Extracellular matrix</keyword>
<dbReference type="InterPro" id="IPR044004">
    <property type="entry name" value="TSP1_spondin_dom"/>
</dbReference>
<dbReference type="EMBL" id="JACMRX010000001">
    <property type="protein sequence ID" value="KAF7997104.1"/>
    <property type="molecule type" value="Genomic_DNA"/>
</dbReference>
<dbReference type="FunFam" id="2.20.100.10:FF:000134">
    <property type="entry name" value="Uncharacterized protein"/>
    <property type="match status" value="1"/>
</dbReference>
<reference evidence="11 12" key="1">
    <citation type="submission" date="2020-08" db="EMBL/GenBank/DDBJ databases">
        <title>Aphidius gifuensis genome sequencing and assembly.</title>
        <authorList>
            <person name="Du Z."/>
        </authorList>
    </citation>
    <scope>NUCLEOTIDE SEQUENCE [LARGE SCALE GENOMIC DNA]</scope>
    <source>
        <strain evidence="11">YNYX2018</strain>
        <tissue evidence="11">Adults</tissue>
    </source>
</reference>
<comment type="caution">
    <text evidence="11">The sequence shown here is derived from an EMBL/GenBank/DDBJ whole genome shotgun (WGS) entry which is preliminary data.</text>
</comment>
<dbReference type="GO" id="GO:0046872">
    <property type="term" value="F:metal ion binding"/>
    <property type="evidence" value="ECO:0007669"/>
    <property type="project" value="UniProtKB-KW"/>
</dbReference>
<dbReference type="SMART" id="SM00209">
    <property type="entry name" value="TSP1"/>
    <property type="match status" value="1"/>
</dbReference>
<keyword evidence="12" id="KW-1185">Reference proteome</keyword>
<evidence type="ECO:0000256" key="2">
    <source>
        <dbReference type="ARBA" id="ARBA00022525"/>
    </source>
</evidence>
<keyword evidence="5 9" id="KW-0732">Signal</keyword>
<keyword evidence="6" id="KW-0130">Cell adhesion</keyword>
<accession>A0A834Y4M1</accession>
<dbReference type="Gene3D" id="2.20.100.10">
    <property type="entry name" value="Thrombospondin type-1 (TSP1) repeat"/>
    <property type="match status" value="1"/>
</dbReference>
<dbReference type="Gene3D" id="2.60.40.2130">
    <property type="entry name" value="F-spondin domain"/>
    <property type="match status" value="1"/>
</dbReference>
<dbReference type="InterPro" id="IPR051418">
    <property type="entry name" value="Spondin/Thrombospondin_T1"/>
</dbReference>
<dbReference type="InterPro" id="IPR000884">
    <property type="entry name" value="TSP1_rpt"/>
</dbReference>
<evidence type="ECO:0000259" key="10">
    <source>
        <dbReference type="PROSITE" id="PS51020"/>
    </source>
</evidence>
<dbReference type="InterPro" id="IPR036383">
    <property type="entry name" value="TSP1_rpt_sf"/>
</dbReference>
<sequence>MDVKFYTTWHLLSIILLINVYHIKSQCGSSSDNKLVQYKILLKTYWSRERFPKQYPQWSPSAQFGRLIGKTHDSSYFLYHLGKNLPSGTMDYLKNENSNDLNIDGEISSVLDTFGGTKLLRGEGTSITRAFLDSNHTLISIIMRINPSPDWFIGIDSFSLCVKGRWIDTVTLELDPLDGGIDNGLTFKSKSGTTNLKNFVYRITSRYPAHHTSSFYYPNLPRLPPIATLTFQKLKEYTLNDAYHRQSKHHQNHMYFVTNDNKINYRYWIDDDKDLKKLKIIKEQKNKKNSKNNKKHYRLHLPRDCAVSEWSSWSACTRTCGVGETQRLRKIIVKPRRTGAPCPTLKDIKWCGSIKPCKQI</sequence>
<evidence type="ECO:0000256" key="5">
    <source>
        <dbReference type="ARBA" id="ARBA00022729"/>
    </source>
</evidence>
<dbReference type="PROSITE" id="PS51020">
    <property type="entry name" value="SPONDIN"/>
    <property type="match status" value="1"/>
</dbReference>
<gene>
    <name evidence="11" type="ORF">HCN44_005381</name>
</gene>
<evidence type="ECO:0000256" key="8">
    <source>
        <dbReference type="ARBA" id="ARBA00023180"/>
    </source>
</evidence>
<dbReference type="OrthoDB" id="6090599at2759"/>
<dbReference type="AlphaFoldDB" id="A0A834Y4M1"/>
<evidence type="ECO:0000256" key="3">
    <source>
        <dbReference type="ARBA" id="ARBA00022530"/>
    </source>
</evidence>
<dbReference type="PANTHER" id="PTHR11311:SF15">
    <property type="entry name" value="SPONDIN-2"/>
    <property type="match status" value="1"/>
</dbReference>
<keyword evidence="2" id="KW-0964">Secreted</keyword>
<keyword evidence="4" id="KW-0479">Metal-binding</keyword>
<dbReference type="InterPro" id="IPR038678">
    <property type="entry name" value="Spondin_N_sf"/>
</dbReference>
<keyword evidence="8" id="KW-0325">Glycoprotein</keyword>
<dbReference type="InterPro" id="IPR009465">
    <property type="entry name" value="Spondin_N"/>
</dbReference>
<protein>
    <recommendedName>
        <fullName evidence="10">Spondin domain-containing protein</fullName>
    </recommendedName>
</protein>
<dbReference type="GO" id="GO:0007155">
    <property type="term" value="P:cell adhesion"/>
    <property type="evidence" value="ECO:0007669"/>
    <property type="project" value="UniProtKB-KW"/>
</dbReference>
<name>A0A834Y4M1_APHGI</name>
<feature type="chain" id="PRO_5032991042" description="Spondin domain-containing protein" evidence="9">
    <location>
        <begin position="26"/>
        <end position="360"/>
    </location>
</feature>
<dbReference type="SUPFAM" id="SSF82895">
    <property type="entry name" value="TSP-1 type 1 repeat"/>
    <property type="match status" value="1"/>
</dbReference>
<evidence type="ECO:0000256" key="7">
    <source>
        <dbReference type="ARBA" id="ARBA00023157"/>
    </source>
</evidence>
<keyword evidence="7" id="KW-1015">Disulfide bond</keyword>
<dbReference type="PANTHER" id="PTHR11311">
    <property type="entry name" value="SPONDIN"/>
    <property type="match status" value="1"/>
</dbReference>
<evidence type="ECO:0000256" key="1">
    <source>
        <dbReference type="ARBA" id="ARBA00004498"/>
    </source>
</evidence>
<evidence type="ECO:0000313" key="11">
    <source>
        <dbReference type="EMBL" id="KAF7997104.1"/>
    </source>
</evidence>
<dbReference type="Pfam" id="PF06468">
    <property type="entry name" value="Spond_N"/>
    <property type="match status" value="1"/>
</dbReference>
<evidence type="ECO:0000313" key="12">
    <source>
        <dbReference type="Proteomes" id="UP000639338"/>
    </source>
</evidence>
<dbReference type="PROSITE" id="PS50092">
    <property type="entry name" value="TSP1"/>
    <property type="match status" value="1"/>
</dbReference>
<feature type="signal peptide" evidence="9">
    <location>
        <begin position="1"/>
        <end position="25"/>
    </location>
</feature>
<evidence type="ECO:0000256" key="4">
    <source>
        <dbReference type="ARBA" id="ARBA00022723"/>
    </source>
</evidence>
<dbReference type="GO" id="GO:0031012">
    <property type="term" value="C:extracellular matrix"/>
    <property type="evidence" value="ECO:0007669"/>
    <property type="project" value="TreeGrafter"/>
</dbReference>
<comment type="subcellular location">
    <subcellularLocation>
        <location evidence="1">Secreted</location>
        <location evidence="1">Extracellular space</location>
        <location evidence="1">Extracellular matrix</location>
    </subcellularLocation>
</comment>
<proteinExistence type="predicted"/>
<dbReference type="Proteomes" id="UP000639338">
    <property type="component" value="Unassembled WGS sequence"/>
</dbReference>